<gene>
    <name evidence="1" type="ORF">RFH988_LOCUS36350</name>
</gene>
<evidence type="ECO:0000313" key="1">
    <source>
        <dbReference type="EMBL" id="CAF1440994.1"/>
    </source>
</evidence>
<name>A0A815P1E7_9BILA</name>
<dbReference type="EMBL" id="CAJNOO010006178">
    <property type="protein sequence ID" value="CAF1440994.1"/>
    <property type="molecule type" value="Genomic_DNA"/>
</dbReference>
<proteinExistence type="predicted"/>
<dbReference type="AlphaFoldDB" id="A0A815P1E7"/>
<comment type="caution">
    <text evidence="1">The sequence shown here is derived from an EMBL/GenBank/DDBJ whole genome shotgun (WGS) entry which is preliminary data.</text>
</comment>
<sequence length="372" mass="43979">MTTSNLNSTKTITRHSTVSDAKIVNEQVLSKELGQFSPFKINSTKKQITRFPIEIILSKTIGSEWQSIPDYLCSKNPSFEKKLRTILPSTMNLDELRDIAILMHKIMSIDIVQSLWIVYRKYGVEKIQSKRPINESDTKIWPKEVSSLMGQLKNDNIIDESSCLVFVNQCLQELYNKKENYRRELNVKTSRLSGYNRSIEYTIEKFVQQVLQSLHIEINEHIATVQYHYTDIIFQQTYFAQNPNANQIQLMKHICKLKYSQEMTKCEVKLLKEKISLHLISHRFEHESIIKLSWIKSIRESRTRQELYKQYKNVAEQARSNMMIAYMECAEGQKQQYQKHYDVAMKELHDIQKMHPSNQQLTETMWNLIQKR</sequence>
<dbReference type="Proteomes" id="UP000663882">
    <property type="component" value="Unassembled WGS sequence"/>
</dbReference>
<reference evidence="1" key="1">
    <citation type="submission" date="2021-02" db="EMBL/GenBank/DDBJ databases">
        <authorList>
            <person name="Nowell W R."/>
        </authorList>
    </citation>
    <scope>NUCLEOTIDE SEQUENCE</scope>
</reference>
<accession>A0A815P1E7</accession>
<protein>
    <submittedName>
        <fullName evidence="1">Uncharacterized protein</fullName>
    </submittedName>
</protein>
<evidence type="ECO:0000313" key="2">
    <source>
        <dbReference type="Proteomes" id="UP000663882"/>
    </source>
</evidence>
<organism evidence="1 2">
    <name type="scientific">Rotaria sordida</name>
    <dbReference type="NCBI Taxonomy" id="392033"/>
    <lineage>
        <taxon>Eukaryota</taxon>
        <taxon>Metazoa</taxon>
        <taxon>Spiralia</taxon>
        <taxon>Gnathifera</taxon>
        <taxon>Rotifera</taxon>
        <taxon>Eurotatoria</taxon>
        <taxon>Bdelloidea</taxon>
        <taxon>Philodinida</taxon>
        <taxon>Philodinidae</taxon>
        <taxon>Rotaria</taxon>
    </lineage>
</organism>
<dbReference type="OrthoDB" id="10050283at2759"/>